<gene>
    <name evidence="2" type="ORF">PC117_g22392</name>
</gene>
<feature type="domain" description="ERCC4" evidence="1">
    <location>
        <begin position="3"/>
        <end position="29"/>
    </location>
</feature>
<protein>
    <recommendedName>
        <fullName evidence="1">ERCC4 domain-containing protein</fullName>
    </recommendedName>
</protein>
<feature type="non-terminal residue" evidence="2">
    <location>
        <position position="1"/>
    </location>
</feature>
<organism evidence="2 3">
    <name type="scientific">Phytophthora cactorum</name>
    <dbReference type="NCBI Taxonomy" id="29920"/>
    <lineage>
        <taxon>Eukaryota</taxon>
        <taxon>Sar</taxon>
        <taxon>Stramenopiles</taxon>
        <taxon>Oomycota</taxon>
        <taxon>Peronosporomycetes</taxon>
        <taxon>Peronosporales</taxon>
        <taxon>Peronosporaceae</taxon>
        <taxon>Phytophthora</taxon>
    </lineage>
</organism>
<dbReference type="Proteomes" id="UP000736787">
    <property type="component" value="Unassembled WGS sequence"/>
</dbReference>
<dbReference type="SUPFAM" id="SSF52980">
    <property type="entry name" value="Restriction endonuclease-like"/>
    <property type="match status" value="1"/>
</dbReference>
<proteinExistence type="predicted"/>
<dbReference type="EMBL" id="RCMK01001229">
    <property type="protein sequence ID" value="KAG2898964.1"/>
    <property type="molecule type" value="Genomic_DNA"/>
</dbReference>
<name>A0A8T1B906_9STRA</name>
<dbReference type="GO" id="GO:0006281">
    <property type="term" value="P:DNA repair"/>
    <property type="evidence" value="ECO:0007669"/>
    <property type="project" value="UniProtKB-ARBA"/>
</dbReference>
<comment type="caution">
    <text evidence="2">The sequence shown here is derived from an EMBL/GenBank/DDBJ whole genome shotgun (WGS) entry which is preliminary data.</text>
</comment>
<accession>A0A8T1B906</accession>
<dbReference type="Gene3D" id="3.40.50.10130">
    <property type="match status" value="1"/>
</dbReference>
<evidence type="ECO:0000259" key="1">
    <source>
        <dbReference type="Pfam" id="PF02732"/>
    </source>
</evidence>
<dbReference type="GO" id="GO:0003677">
    <property type="term" value="F:DNA binding"/>
    <property type="evidence" value="ECO:0007669"/>
    <property type="project" value="InterPro"/>
</dbReference>
<sequence>MLNVIVEWKEVLDLSGSIIDRRFFEQNFEQKTRLATRPPHGN</sequence>
<dbReference type="GO" id="GO:0004518">
    <property type="term" value="F:nuclease activity"/>
    <property type="evidence" value="ECO:0007669"/>
    <property type="project" value="InterPro"/>
</dbReference>
<dbReference type="Pfam" id="PF02732">
    <property type="entry name" value="ERCC4"/>
    <property type="match status" value="1"/>
</dbReference>
<evidence type="ECO:0000313" key="3">
    <source>
        <dbReference type="Proteomes" id="UP000736787"/>
    </source>
</evidence>
<dbReference type="InterPro" id="IPR006166">
    <property type="entry name" value="ERCC4_domain"/>
</dbReference>
<reference evidence="2" key="1">
    <citation type="submission" date="2018-10" db="EMBL/GenBank/DDBJ databases">
        <title>Effector identification in a new, highly contiguous assembly of the strawberry crown rot pathogen Phytophthora cactorum.</title>
        <authorList>
            <person name="Armitage A.D."/>
            <person name="Nellist C.F."/>
            <person name="Bates H."/>
            <person name="Vickerstaff R.J."/>
            <person name="Harrison R.J."/>
        </authorList>
    </citation>
    <scope>NUCLEOTIDE SEQUENCE</scope>
    <source>
        <strain evidence="2">4040</strain>
    </source>
</reference>
<evidence type="ECO:0000313" key="2">
    <source>
        <dbReference type="EMBL" id="KAG2898964.1"/>
    </source>
</evidence>
<dbReference type="InterPro" id="IPR011335">
    <property type="entry name" value="Restrct_endonuc-II-like"/>
</dbReference>
<dbReference type="AlphaFoldDB" id="A0A8T1B906"/>